<dbReference type="Proteomes" id="UP001054945">
    <property type="component" value="Unassembled WGS sequence"/>
</dbReference>
<evidence type="ECO:0000313" key="2">
    <source>
        <dbReference type="Proteomes" id="UP001054945"/>
    </source>
</evidence>
<name>A0AAV4SV49_CAEEX</name>
<evidence type="ECO:0000313" key="1">
    <source>
        <dbReference type="EMBL" id="GIY38303.1"/>
    </source>
</evidence>
<organism evidence="1 2">
    <name type="scientific">Caerostris extrusa</name>
    <name type="common">Bark spider</name>
    <name type="synonym">Caerostris bankana</name>
    <dbReference type="NCBI Taxonomy" id="172846"/>
    <lineage>
        <taxon>Eukaryota</taxon>
        <taxon>Metazoa</taxon>
        <taxon>Ecdysozoa</taxon>
        <taxon>Arthropoda</taxon>
        <taxon>Chelicerata</taxon>
        <taxon>Arachnida</taxon>
        <taxon>Araneae</taxon>
        <taxon>Araneomorphae</taxon>
        <taxon>Entelegynae</taxon>
        <taxon>Araneoidea</taxon>
        <taxon>Araneidae</taxon>
        <taxon>Caerostris</taxon>
    </lineage>
</organism>
<dbReference type="AlphaFoldDB" id="A0AAV4SV49"/>
<protein>
    <recommendedName>
        <fullName evidence="3">Ribosomal protein S7</fullName>
    </recommendedName>
</protein>
<keyword evidence="2" id="KW-1185">Reference proteome</keyword>
<sequence>MSLQSKKPSNRTIKRQLRDFTSLVKVTTKEKNGDKGVSLCIANKTSNIFQLILHVISKAAKNEEERKPFGTLGRQMMFRSQRKRIPFSYFHCSAQTWSSN</sequence>
<accession>A0AAV4SV49</accession>
<dbReference type="EMBL" id="BPLR01010286">
    <property type="protein sequence ID" value="GIY38303.1"/>
    <property type="molecule type" value="Genomic_DNA"/>
</dbReference>
<evidence type="ECO:0008006" key="3">
    <source>
        <dbReference type="Google" id="ProtNLM"/>
    </source>
</evidence>
<gene>
    <name evidence="1" type="ORF">CEXT_789661</name>
</gene>
<comment type="caution">
    <text evidence="1">The sequence shown here is derived from an EMBL/GenBank/DDBJ whole genome shotgun (WGS) entry which is preliminary data.</text>
</comment>
<reference evidence="1 2" key="1">
    <citation type="submission" date="2021-06" db="EMBL/GenBank/DDBJ databases">
        <title>Caerostris extrusa draft genome.</title>
        <authorList>
            <person name="Kono N."/>
            <person name="Arakawa K."/>
        </authorList>
    </citation>
    <scope>NUCLEOTIDE SEQUENCE [LARGE SCALE GENOMIC DNA]</scope>
</reference>
<proteinExistence type="predicted"/>